<dbReference type="STRING" id="313628.LNTAR_21505"/>
<dbReference type="Gene3D" id="3.30.700.10">
    <property type="entry name" value="Glycoprotein, Type 4 Pilin"/>
    <property type="match status" value="1"/>
</dbReference>
<keyword evidence="1" id="KW-1133">Transmembrane helix</keyword>
<evidence type="ECO:0008006" key="4">
    <source>
        <dbReference type="Google" id="ProtNLM"/>
    </source>
</evidence>
<organism evidence="2 3">
    <name type="scientific">Lentisphaera araneosa HTCC2155</name>
    <dbReference type="NCBI Taxonomy" id="313628"/>
    <lineage>
        <taxon>Bacteria</taxon>
        <taxon>Pseudomonadati</taxon>
        <taxon>Lentisphaerota</taxon>
        <taxon>Lentisphaeria</taxon>
        <taxon>Lentisphaerales</taxon>
        <taxon>Lentisphaeraceae</taxon>
        <taxon>Lentisphaera</taxon>
    </lineage>
</organism>
<proteinExistence type="predicted"/>
<comment type="caution">
    <text evidence="2">The sequence shown here is derived from an EMBL/GenBank/DDBJ whole genome shotgun (WGS) entry which is preliminary data.</text>
</comment>
<accession>A6DM35</accession>
<keyword evidence="1" id="KW-0472">Membrane</keyword>
<sequence length="156" mass="17937">MQHFFLRKKGDFMKSKFTLIELLVVVAIIGILASLLLPVLSKARRTSQIAVCLNNEKQMYLGFFLFSEDNDGRYPPAQSIDGQLSHNGSWDRNIDPYLGNSMVDQWDITDDDGDYDIYQCPLDTERTHTNRKAIEVVLEKRGYITIIKKELVSTLF</sequence>
<dbReference type="PANTHER" id="PTHR30093">
    <property type="entry name" value="GENERAL SECRETION PATHWAY PROTEIN G"/>
    <property type="match status" value="1"/>
</dbReference>
<evidence type="ECO:0000313" key="2">
    <source>
        <dbReference type="EMBL" id="EDM27333.1"/>
    </source>
</evidence>
<dbReference type="SUPFAM" id="SSF54523">
    <property type="entry name" value="Pili subunits"/>
    <property type="match status" value="1"/>
</dbReference>
<keyword evidence="3" id="KW-1185">Reference proteome</keyword>
<dbReference type="Proteomes" id="UP000004947">
    <property type="component" value="Unassembled WGS sequence"/>
</dbReference>
<dbReference type="AlphaFoldDB" id="A6DM35"/>
<dbReference type="NCBIfam" id="TIGR02532">
    <property type="entry name" value="IV_pilin_GFxxxE"/>
    <property type="match status" value="1"/>
</dbReference>
<dbReference type="eggNOG" id="COG2165">
    <property type="taxonomic scope" value="Bacteria"/>
</dbReference>
<protein>
    <recommendedName>
        <fullName evidence="4">General secretion pathway protein G</fullName>
    </recommendedName>
</protein>
<keyword evidence="1" id="KW-0812">Transmembrane</keyword>
<dbReference type="EMBL" id="ABCK01000010">
    <property type="protein sequence ID" value="EDM27333.1"/>
    <property type="molecule type" value="Genomic_DNA"/>
</dbReference>
<dbReference type="OrthoDB" id="5918848at2"/>
<dbReference type="InterPro" id="IPR045584">
    <property type="entry name" value="Pilin-like"/>
</dbReference>
<gene>
    <name evidence="2" type="ORF">LNTAR_21505</name>
</gene>
<feature type="transmembrane region" description="Helical" evidence="1">
    <location>
        <begin position="20"/>
        <end position="40"/>
    </location>
</feature>
<reference evidence="2 3" key="1">
    <citation type="journal article" date="2010" name="J. Bacteriol.">
        <title>Genome sequence of Lentisphaera araneosa HTCC2155T, the type species of the order Lentisphaerales in the phylum Lentisphaerae.</title>
        <authorList>
            <person name="Thrash J.C."/>
            <person name="Cho J.C."/>
            <person name="Vergin K.L."/>
            <person name="Morris R.M."/>
            <person name="Giovannoni S.J."/>
        </authorList>
    </citation>
    <scope>NUCLEOTIDE SEQUENCE [LARGE SCALE GENOMIC DNA]</scope>
    <source>
        <strain evidence="2 3">HTCC2155</strain>
    </source>
</reference>
<name>A6DM35_9BACT</name>
<dbReference type="InterPro" id="IPR012902">
    <property type="entry name" value="N_methyl_site"/>
</dbReference>
<dbReference type="PANTHER" id="PTHR30093:SF2">
    <property type="entry name" value="TYPE II SECRETION SYSTEM PROTEIN H"/>
    <property type="match status" value="1"/>
</dbReference>
<evidence type="ECO:0000256" key="1">
    <source>
        <dbReference type="SAM" id="Phobius"/>
    </source>
</evidence>
<evidence type="ECO:0000313" key="3">
    <source>
        <dbReference type="Proteomes" id="UP000004947"/>
    </source>
</evidence>